<keyword evidence="2" id="KW-0808">Transferase</keyword>
<keyword evidence="3" id="KW-1185">Reference proteome</keyword>
<dbReference type="SUPFAM" id="SSF55729">
    <property type="entry name" value="Acyl-CoA N-acyltransferases (Nat)"/>
    <property type="match status" value="1"/>
</dbReference>
<accession>A0A6I4T2B5</accession>
<dbReference type="CDD" id="cd04301">
    <property type="entry name" value="NAT_SF"/>
    <property type="match status" value="1"/>
</dbReference>
<evidence type="ECO:0000259" key="1">
    <source>
        <dbReference type="PROSITE" id="PS51186"/>
    </source>
</evidence>
<gene>
    <name evidence="2" type="ORF">GRI89_17685</name>
</gene>
<reference evidence="2 3" key="1">
    <citation type="submission" date="2019-12" db="EMBL/GenBank/DDBJ databases">
        <title>Genomic-based taxomic classification of the family Erythrobacteraceae.</title>
        <authorList>
            <person name="Xu L."/>
        </authorList>
    </citation>
    <scope>NUCLEOTIDE SEQUENCE [LARGE SCALE GENOMIC DNA]</scope>
    <source>
        <strain evidence="2 3">MCCC 1K01500</strain>
    </source>
</reference>
<dbReference type="GO" id="GO:0016747">
    <property type="term" value="F:acyltransferase activity, transferring groups other than amino-acyl groups"/>
    <property type="evidence" value="ECO:0007669"/>
    <property type="project" value="InterPro"/>
</dbReference>
<evidence type="ECO:0000313" key="3">
    <source>
        <dbReference type="Proteomes" id="UP000433652"/>
    </source>
</evidence>
<comment type="caution">
    <text evidence="2">The sequence shown here is derived from an EMBL/GenBank/DDBJ whole genome shotgun (WGS) entry which is preliminary data.</text>
</comment>
<evidence type="ECO:0000313" key="2">
    <source>
        <dbReference type="EMBL" id="MXO61377.1"/>
    </source>
</evidence>
<protein>
    <submittedName>
        <fullName evidence="2">GNAT family N-acetyltransferase</fullName>
    </submittedName>
</protein>
<dbReference type="PROSITE" id="PS51186">
    <property type="entry name" value="GNAT"/>
    <property type="match status" value="1"/>
</dbReference>
<dbReference type="InterPro" id="IPR000182">
    <property type="entry name" value="GNAT_dom"/>
</dbReference>
<dbReference type="AlphaFoldDB" id="A0A6I4T2B5"/>
<dbReference type="OrthoDB" id="9815099at2"/>
<proteinExistence type="predicted"/>
<dbReference type="EMBL" id="WTYM01000063">
    <property type="protein sequence ID" value="MXO61377.1"/>
    <property type="molecule type" value="Genomic_DNA"/>
</dbReference>
<dbReference type="InterPro" id="IPR016181">
    <property type="entry name" value="Acyl_CoA_acyltransferase"/>
</dbReference>
<feature type="domain" description="N-acetyltransferase" evidence="1">
    <location>
        <begin position="3"/>
        <end position="156"/>
    </location>
</feature>
<dbReference type="Proteomes" id="UP000433652">
    <property type="component" value="Unassembled WGS sequence"/>
</dbReference>
<organism evidence="2 3">
    <name type="scientific">Croceibacterium salegens</name>
    <dbReference type="NCBI Taxonomy" id="1737568"/>
    <lineage>
        <taxon>Bacteria</taxon>
        <taxon>Pseudomonadati</taxon>
        <taxon>Pseudomonadota</taxon>
        <taxon>Alphaproteobacteria</taxon>
        <taxon>Sphingomonadales</taxon>
        <taxon>Erythrobacteraceae</taxon>
        <taxon>Croceibacterium</taxon>
    </lineage>
</organism>
<name>A0A6I4T2B5_9SPHN</name>
<sequence length="171" mass="18579">MSVTTRTLIPLEAVEPAMIEQVLDRAFGTDRHGRTAYTIREGTDWLPALSFAALDEDGMLAGTIQAWPVALTDPQGRAHPMIMVGPVAVLPELHDTGYGRMLMAAQSSALDPEAPLPQVLIGDEPYYAKFGFVEAPRGWHCPGPWDPARLLVRGAEPAILPQEGMLGPWRA</sequence>
<dbReference type="RefSeq" id="WP_159798405.1">
    <property type="nucleotide sequence ID" value="NZ_WTYM01000063.1"/>
</dbReference>
<dbReference type="Gene3D" id="3.40.630.30">
    <property type="match status" value="1"/>
</dbReference>